<reference evidence="1" key="1">
    <citation type="submission" date="2014-05" db="EMBL/GenBank/DDBJ databases">
        <authorList>
            <person name="Chronopoulou M."/>
        </authorList>
    </citation>
    <scope>NUCLEOTIDE SEQUENCE</scope>
    <source>
        <tissue evidence="1">Whole organism</tissue>
    </source>
</reference>
<organism evidence="1">
    <name type="scientific">Lepeophtheirus salmonis</name>
    <name type="common">Salmon louse</name>
    <name type="synonym">Caligus salmonis</name>
    <dbReference type="NCBI Taxonomy" id="72036"/>
    <lineage>
        <taxon>Eukaryota</taxon>
        <taxon>Metazoa</taxon>
        <taxon>Ecdysozoa</taxon>
        <taxon>Arthropoda</taxon>
        <taxon>Crustacea</taxon>
        <taxon>Multicrustacea</taxon>
        <taxon>Hexanauplia</taxon>
        <taxon>Copepoda</taxon>
        <taxon>Siphonostomatoida</taxon>
        <taxon>Caligidae</taxon>
        <taxon>Lepeophtheirus</taxon>
    </lineage>
</organism>
<protein>
    <submittedName>
        <fullName evidence="1">Uncharacterized protein</fullName>
    </submittedName>
</protein>
<dbReference type="AlphaFoldDB" id="A0A0K2TRY1"/>
<name>A0A0K2TRY1_LEPSM</name>
<proteinExistence type="predicted"/>
<evidence type="ECO:0000313" key="1">
    <source>
        <dbReference type="EMBL" id="CDW28161.1"/>
    </source>
</evidence>
<accession>A0A0K2TRY1</accession>
<sequence length="39" mass="4605">LRRIDNQKISINYFFSSIFPNSMKLQSTSKESNLFICHP</sequence>
<feature type="non-terminal residue" evidence="1">
    <location>
        <position position="1"/>
    </location>
</feature>
<dbReference type="EMBL" id="HACA01010800">
    <property type="protein sequence ID" value="CDW28161.1"/>
    <property type="molecule type" value="Transcribed_RNA"/>
</dbReference>